<name>A0A1I3P164_9RHOB</name>
<evidence type="ECO:0000313" key="3">
    <source>
        <dbReference type="EMBL" id="SFJ15294.1"/>
    </source>
</evidence>
<feature type="compositionally biased region" description="Pro residues" evidence="1">
    <location>
        <begin position="9"/>
        <end position="18"/>
    </location>
</feature>
<protein>
    <submittedName>
        <fullName evidence="3">Acetyltransferase (GNAT) family protein</fullName>
    </submittedName>
</protein>
<sequence>MPDRADAPIGPPNAPPPAAGAADGPPWPEDPPLAPPGPRPAGLAIREATEADAEPVARLMNLLGSEISGGPGAMTPEIVRRDVLSGAMTLRVLLAEIDGAPAGVAVHQPAYETAYAARGRYLQDLAVDPAFRRRGVARALIARLARLTREEGGDFLWWMNMDAMPGPRALYRAVADVEDRSSAFAVTRGRFAALCAEDRPDEA</sequence>
<dbReference type="PROSITE" id="PS51186">
    <property type="entry name" value="GNAT"/>
    <property type="match status" value="1"/>
</dbReference>
<dbReference type="InterPro" id="IPR016181">
    <property type="entry name" value="Acyl_CoA_acyltransferase"/>
</dbReference>
<dbReference type="Proteomes" id="UP000199377">
    <property type="component" value="Unassembled WGS sequence"/>
</dbReference>
<evidence type="ECO:0000313" key="4">
    <source>
        <dbReference type="Proteomes" id="UP000199377"/>
    </source>
</evidence>
<keyword evidence="3" id="KW-0808">Transferase</keyword>
<keyword evidence="4" id="KW-1185">Reference proteome</keyword>
<dbReference type="AlphaFoldDB" id="A0A1I3P164"/>
<feature type="region of interest" description="Disordered" evidence="1">
    <location>
        <begin position="1"/>
        <end position="42"/>
    </location>
</feature>
<dbReference type="Pfam" id="PF00583">
    <property type="entry name" value="Acetyltransf_1"/>
    <property type="match status" value="1"/>
</dbReference>
<evidence type="ECO:0000256" key="1">
    <source>
        <dbReference type="SAM" id="MobiDB-lite"/>
    </source>
</evidence>
<dbReference type="Gene3D" id="3.40.630.30">
    <property type="match status" value="1"/>
</dbReference>
<dbReference type="OrthoDB" id="5295305at2"/>
<dbReference type="EMBL" id="FOQH01000015">
    <property type="protein sequence ID" value="SFJ15294.1"/>
    <property type="molecule type" value="Genomic_DNA"/>
</dbReference>
<feature type="domain" description="N-acetyltransferase" evidence="2">
    <location>
        <begin position="43"/>
        <end position="203"/>
    </location>
</feature>
<feature type="compositionally biased region" description="Pro residues" evidence="1">
    <location>
        <begin position="25"/>
        <end position="39"/>
    </location>
</feature>
<accession>A0A1I3P164</accession>
<organism evidence="3 4">
    <name type="scientific">Albimonas pacifica</name>
    <dbReference type="NCBI Taxonomy" id="1114924"/>
    <lineage>
        <taxon>Bacteria</taxon>
        <taxon>Pseudomonadati</taxon>
        <taxon>Pseudomonadota</taxon>
        <taxon>Alphaproteobacteria</taxon>
        <taxon>Rhodobacterales</taxon>
        <taxon>Paracoccaceae</taxon>
        <taxon>Albimonas</taxon>
    </lineage>
</organism>
<dbReference type="SUPFAM" id="SSF55729">
    <property type="entry name" value="Acyl-CoA N-acyltransferases (Nat)"/>
    <property type="match status" value="1"/>
</dbReference>
<dbReference type="InterPro" id="IPR000182">
    <property type="entry name" value="GNAT_dom"/>
</dbReference>
<reference evidence="3 4" key="1">
    <citation type="submission" date="2016-10" db="EMBL/GenBank/DDBJ databases">
        <authorList>
            <person name="de Groot N.N."/>
        </authorList>
    </citation>
    <scope>NUCLEOTIDE SEQUENCE [LARGE SCALE GENOMIC DNA]</scope>
    <source>
        <strain evidence="3 4">CGMCC 1.11030</strain>
    </source>
</reference>
<dbReference type="GO" id="GO:0016747">
    <property type="term" value="F:acyltransferase activity, transferring groups other than amino-acyl groups"/>
    <property type="evidence" value="ECO:0007669"/>
    <property type="project" value="InterPro"/>
</dbReference>
<dbReference type="RefSeq" id="WP_143103441.1">
    <property type="nucleotide sequence ID" value="NZ_FOQH01000015.1"/>
</dbReference>
<dbReference type="CDD" id="cd04301">
    <property type="entry name" value="NAT_SF"/>
    <property type="match status" value="1"/>
</dbReference>
<evidence type="ECO:0000259" key="2">
    <source>
        <dbReference type="PROSITE" id="PS51186"/>
    </source>
</evidence>
<gene>
    <name evidence="3" type="ORF">SAMN05216258_11525</name>
</gene>
<proteinExistence type="predicted"/>